<evidence type="ECO:0000313" key="1">
    <source>
        <dbReference type="EMBL" id="NBH61259.1"/>
    </source>
</evidence>
<name>A0A845QH82_9FIRM</name>
<accession>A0A845QH82</accession>
<proteinExistence type="predicted"/>
<dbReference type="EMBL" id="QXWK01000010">
    <property type="protein sequence ID" value="NBH61259.1"/>
    <property type="molecule type" value="Genomic_DNA"/>
</dbReference>
<dbReference type="Proteomes" id="UP000446866">
    <property type="component" value="Unassembled WGS sequence"/>
</dbReference>
<keyword evidence="2" id="KW-1185">Reference proteome</keyword>
<protein>
    <submittedName>
        <fullName evidence="1">Uncharacterized protein</fullName>
    </submittedName>
</protein>
<evidence type="ECO:0000313" key="2">
    <source>
        <dbReference type="Proteomes" id="UP000446866"/>
    </source>
</evidence>
<gene>
    <name evidence="1" type="ORF">D0435_06290</name>
</gene>
<sequence length="103" mass="12008">MKEIQLRMDPPFFNSVDVAVLDFPKGLKEAPRQRCKITVEFAAFDIKQLQKQGLNFEAAIEHYKTWLYEVVKVHLAQDWICIGGWDQVMALVESRVKAYYDAE</sequence>
<dbReference type="RefSeq" id="WP_160201541.1">
    <property type="nucleotide sequence ID" value="NZ_QXWK01000010.1"/>
</dbReference>
<dbReference type="AlphaFoldDB" id="A0A845QH82"/>
<reference evidence="1 2" key="1">
    <citation type="submission" date="2018-08" db="EMBL/GenBank/DDBJ databases">
        <title>Murine metabolic-syndrome-specific gut microbial biobank.</title>
        <authorList>
            <person name="Liu C."/>
        </authorList>
    </citation>
    <scope>NUCLEOTIDE SEQUENCE [LARGE SCALE GENOMIC DNA]</scope>
    <source>
        <strain evidence="1 2">28</strain>
    </source>
</reference>
<organism evidence="1 2">
    <name type="scientific">Anaerotruncus colihominis</name>
    <dbReference type="NCBI Taxonomy" id="169435"/>
    <lineage>
        <taxon>Bacteria</taxon>
        <taxon>Bacillati</taxon>
        <taxon>Bacillota</taxon>
        <taxon>Clostridia</taxon>
        <taxon>Eubacteriales</taxon>
        <taxon>Oscillospiraceae</taxon>
        <taxon>Anaerotruncus</taxon>
    </lineage>
</organism>
<comment type="caution">
    <text evidence="1">The sequence shown here is derived from an EMBL/GenBank/DDBJ whole genome shotgun (WGS) entry which is preliminary data.</text>
</comment>